<reference evidence="3 4" key="1">
    <citation type="journal article" date="2018" name="bioRxiv">
        <title>Evidence of independent acquisition and adaption of ultra-small bacteria to human hosts across the highly diverse yet reduced genomes of the phylum Saccharibacteria.</title>
        <authorList>
            <person name="McLean J.S."/>
            <person name="Bor B."/>
            <person name="To T.T."/>
            <person name="Liu Q."/>
            <person name="Kearns K.A."/>
            <person name="Solden L.M."/>
            <person name="Wrighton K.C."/>
            <person name="He X."/>
            <person name="Shi W."/>
        </authorList>
    </citation>
    <scope>NUCLEOTIDE SEQUENCE [LARGE SCALE GENOMIC DNA]</scope>
    <source>
        <strain evidence="3 4">TM7_KMM_G3_1_HOT_351</strain>
    </source>
</reference>
<dbReference type="Proteomes" id="UP001191004">
    <property type="component" value="Unassembled WGS sequence"/>
</dbReference>
<accession>A0ABY0FK84</accession>
<organism evidence="3 4">
    <name type="scientific">Candidatus Nanosyncoccus nanoralicus</name>
    <dbReference type="NCBI Taxonomy" id="2171996"/>
    <lineage>
        <taxon>Bacteria</taxon>
        <taxon>Candidatus Saccharimonadota</taxon>
        <taxon>Candidatus Nanosyncoccalia</taxon>
        <taxon>Candidatus Nanosyncoccales</taxon>
        <taxon>Candidatus Nanosyncoccaceae</taxon>
        <taxon>Candidatus Nanosyncoccus</taxon>
    </lineage>
</organism>
<dbReference type="InterPro" id="IPR053150">
    <property type="entry name" value="Teicoplanin_resist-assoc"/>
</dbReference>
<keyword evidence="4" id="KW-1185">Reference proteome</keyword>
<comment type="caution">
    <text evidence="3">The sequence shown here is derived from an EMBL/GenBank/DDBJ whole genome shotgun (WGS) entry which is preliminary data.</text>
</comment>
<evidence type="ECO:0000256" key="1">
    <source>
        <dbReference type="SAM" id="Phobius"/>
    </source>
</evidence>
<evidence type="ECO:0000313" key="3">
    <source>
        <dbReference type="EMBL" id="RYC73744.1"/>
    </source>
</evidence>
<feature type="transmembrane region" description="Helical" evidence="1">
    <location>
        <begin position="218"/>
        <end position="242"/>
    </location>
</feature>
<feature type="transmembrane region" description="Helical" evidence="1">
    <location>
        <begin position="174"/>
        <end position="191"/>
    </location>
</feature>
<feature type="transmembrane region" description="Helical" evidence="1">
    <location>
        <begin position="299"/>
        <end position="323"/>
    </location>
</feature>
<dbReference type="InterPro" id="IPR006976">
    <property type="entry name" value="VanZ-like"/>
</dbReference>
<dbReference type="PANTHER" id="PTHR36834">
    <property type="entry name" value="MEMBRANE PROTEIN-RELATED"/>
    <property type="match status" value="1"/>
</dbReference>
<protein>
    <recommendedName>
        <fullName evidence="2">VanZ-like domain-containing protein</fullName>
    </recommendedName>
</protein>
<keyword evidence="1" id="KW-0812">Transmembrane</keyword>
<gene>
    <name evidence="3" type="ORF">G3KMM_00201</name>
</gene>
<sequence>MHTYLETIKQAAISFPAIAVIFTVPYLIYNYKKYGSIMSLRLWIIYSFILYMLITYCLIILPLPSAEKAQALRGHHLQLNPLNFIFDIIKNTKIDLNHPKSFLTIFNNWGFLTTIFNIFMTLPFGFYLRYYFQNNLKQVLIKSFLLSLFFELTQLSGLYFIYQGNYRLFDVDDLITNTLGGLLGFLLAGRLTKFLPTRAEIDQKSYDRSQKISLLRRFIAMFFDIVASAIFSFTIGTILIKFFNFNNAIPISLLMVVLFLSLIATITDGRTPGFFMTNIKITINKEVKQKSSFYSFLHYFIRFAVFILQYILAPYLVLLFIHLLIDQEIITGDAIAIIAISFTLIYLLYLFISSIIVAIKKPLFYERLSKTSLINTIKEKTKKTTPHQP</sequence>
<dbReference type="Pfam" id="PF04892">
    <property type="entry name" value="VanZ"/>
    <property type="match status" value="1"/>
</dbReference>
<evidence type="ECO:0000313" key="4">
    <source>
        <dbReference type="Proteomes" id="UP001191004"/>
    </source>
</evidence>
<feature type="transmembrane region" description="Helical" evidence="1">
    <location>
        <begin position="43"/>
        <end position="63"/>
    </location>
</feature>
<reference evidence="3 4" key="2">
    <citation type="journal article" date="2020" name="Cell Rep.">
        <title>Acquisition and Adaptation of Ultra-small Parasitic Reduced Genome Bacteria to Mammalian Hosts.</title>
        <authorList>
            <person name="McLean J.S."/>
            <person name="Bor B."/>
            <person name="Kerns K.A."/>
            <person name="Liu Q."/>
            <person name="To T.T."/>
            <person name="Solden L."/>
            <person name="Hendrickson E.L."/>
            <person name="Wrighton K."/>
            <person name="Shi W."/>
            <person name="He X."/>
        </authorList>
    </citation>
    <scope>NUCLEOTIDE SEQUENCE [LARGE SCALE GENOMIC DNA]</scope>
    <source>
        <strain evidence="3 4">TM7_KMM_G3_1_HOT_351</strain>
    </source>
</reference>
<name>A0ABY0FK84_9BACT</name>
<dbReference type="RefSeq" id="WP_129604292.1">
    <property type="nucleotide sequence ID" value="NZ_PRLL01000004.1"/>
</dbReference>
<feature type="transmembrane region" description="Helical" evidence="1">
    <location>
        <begin position="12"/>
        <end position="31"/>
    </location>
</feature>
<keyword evidence="1" id="KW-1133">Transmembrane helix</keyword>
<feature type="transmembrane region" description="Helical" evidence="1">
    <location>
        <begin position="144"/>
        <end position="162"/>
    </location>
</feature>
<feature type="transmembrane region" description="Helical" evidence="1">
    <location>
        <begin position="335"/>
        <end position="359"/>
    </location>
</feature>
<dbReference type="EMBL" id="PRLL01000004">
    <property type="protein sequence ID" value="RYC73744.1"/>
    <property type="molecule type" value="Genomic_DNA"/>
</dbReference>
<feature type="transmembrane region" description="Helical" evidence="1">
    <location>
        <begin position="248"/>
        <end position="266"/>
    </location>
</feature>
<dbReference type="PANTHER" id="PTHR36834:SF1">
    <property type="entry name" value="INTEGRAL MEMBRANE PROTEIN"/>
    <property type="match status" value="1"/>
</dbReference>
<proteinExistence type="predicted"/>
<feature type="transmembrane region" description="Helical" evidence="1">
    <location>
        <begin position="109"/>
        <end position="132"/>
    </location>
</feature>
<evidence type="ECO:0000259" key="2">
    <source>
        <dbReference type="Pfam" id="PF04892"/>
    </source>
</evidence>
<keyword evidence="1" id="KW-0472">Membrane</keyword>
<feature type="domain" description="VanZ-like" evidence="2">
    <location>
        <begin position="48"/>
        <end position="188"/>
    </location>
</feature>